<dbReference type="EMBL" id="AOLZ01000012">
    <property type="protein sequence ID" value="EMA37370.1"/>
    <property type="molecule type" value="Genomic_DNA"/>
</dbReference>
<dbReference type="Pfam" id="PF00589">
    <property type="entry name" value="Phage_integrase"/>
    <property type="match status" value="1"/>
</dbReference>
<dbReference type="GO" id="GO:0015074">
    <property type="term" value="P:DNA integration"/>
    <property type="evidence" value="ECO:0007669"/>
    <property type="project" value="InterPro"/>
</dbReference>
<dbReference type="eggNOG" id="arCOG02282">
    <property type="taxonomic scope" value="Archaea"/>
</dbReference>
<proteinExistence type="predicted"/>
<reference evidence="3 6" key="1">
    <citation type="journal article" date="2011" name="J. Bacteriol.">
        <title>Genome sequence of Halobiforma lacisalsi AJ5, an extremely halophilic archaeon which harbors a bop gene.</title>
        <authorList>
            <person name="Jiang X."/>
            <person name="Wang S."/>
            <person name="Cheng H."/>
            <person name="Huo Y."/>
            <person name="Zhang X."/>
            <person name="Zhu X."/>
            <person name="Han X."/>
            <person name="Ni P."/>
            <person name="Wu M."/>
        </authorList>
    </citation>
    <scope>NUCLEOTIDE SEQUENCE [LARGE SCALE GENOMIC DNA]</scope>
    <source>
        <strain evidence="3 6">AJ5</strain>
        <plasmid evidence="3">pHLAJ5I</plasmid>
    </source>
</reference>
<protein>
    <recommendedName>
        <fullName evidence="2">Tyr recombinase domain-containing protein</fullName>
    </recommendedName>
</protein>
<evidence type="ECO:0000259" key="2">
    <source>
        <dbReference type="PROSITE" id="PS51898"/>
    </source>
</evidence>
<dbReference type="Proteomes" id="UP000011555">
    <property type="component" value="Unassembled WGS sequence"/>
</dbReference>
<geneLocation type="plasmid" evidence="6">
    <name>phlaj5i</name>
</geneLocation>
<dbReference type="InterPro" id="IPR013762">
    <property type="entry name" value="Integrase-like_cat_sf"/>
</dbReference>
<keyword evidence="1" id="KW-0233">DNA recombination</keyword>
<dbReference type="InterPro" id="IPR002104">
    <property type="entry name" value="Integrase_catalytic"/>
</dbReference>
<reference evidence="3" key="3">
    <citation type="submission" date="2017-01" db="EMBL/GenBank/DDBJ databases">
        <authorList>
            <person name="Mah S.A."/>
            <person name="Swanson W.J."/>
            <person name="Moy G.W."/>
            <person name="Vacquier V.D."/>
        </authorList>
    </citation>
    <scope>NUCLEOTIDE SEQUENCE</scope>
    <source>
        <strain evidence="3">AJ5</strain>
        <plasmid evidence="3">pHLAJ5I</plasmid>
    </source>
</reference>
<dbReference type="SUPFAM" id="SSF56349">
    <property type="entry name" value="DNA breaking-rejoining enzymes"/>
    <property type="match status" value="1"/>
</dbReference>
<accession>M0LZ21</accession>
<geneLocation type="plasmid" evidence="3">
    <name>pHLAJ5I</name>
</geneLocation>
<name>M0LZ21_NATLA</name>
<dbReference type="InterPro" id="IPR011010">
    <property type="entry name" value="DNA_brk_join_enz"/>
</dbReference>
<dbReference type="EMBL" id="CP019286">
    <property type="protein sequence ID" value="APX00212.1"/>
    <property type="molecule type" value="Genomic_DNA"/>
</dbReference>
<evidence type="ECO:0000256" key="1">
    <source>
        <dbReference type="ARBA" id="ARBA00023172"/>
    </source>
</evidence>
<keyword evidence="3" id="KW-0614">Plasmid</keyword>
<dbReference type="Gene3D" id="1.10.443.10">
    <property type="entry name" value="Intergrase catalytic core"/>
    <property type="match status" value="1"/>
</dbReference>
<dbReference type="GO" id="GO:0006310">
    <property type="term" value="P:DNA recombination"/>
    <property type="evidence" value="ECO:0007669"/>
    <property type="project" value="UniProtKB-KW"/>
</dbReference>
<evidence type="ECO:0000313" key="6">
    <source>
        <dbReference type="Proteomes" id="UP000186547"/>
    </source>
</evidence>
<gene>
    <name evidence="4" type="ORF">C445_00736</name>
    <name evidence="3" type="ORF">CHINAEXTREME_20595</name>
</gene>
<dbReference type="KEGG" id="hlc:CHINAEXTREME20595"/>
<dbReference type="CDD" id="cd00397">
    <property type="entry name" value="DNA_BRE_C"/>
    <property type="match status" value="1"/>
</dbReference>
<dbReference type="PROSITE" id="PS51898">
    <property type="entry name" value="TYR_RECOMBINASE"/>
    <property type="match status" value="1"/>
</dbReference>
<evidence type="ECO:0000313" key="5">
    <source>
        <dbReference type="Proteomes" id="UP000011555"/>
    </source>
</evidence>
<reference evidence="4 5" key="2">
    <citation type="journal article" date="2014" name="PLoS Genet.">
        <title>Phylogenetically driven sequencing of extremely halophilic archaea reveals strategies for static and dynamic osmo-response.</title>
        <authorList>
            <person name="Becker E.A."/>
            <person name="Seitzer P.M."/>
            <person name="Tritt A."/>
            <person name="Larsen D."/>
            <person name="Krusor M."/>
            <person name="Yao A.I."/>
            <person name="Wu D."/>
            <person name="Madern D."/>
            <person name="Eisen J.A."/>
            <person name="Darling A.E."/>
            <person name="Facciotti M.T."/>
        </authorList>
    </citation>
    <scope>NUCLEOTIDE SEQUENCE [LARGE SCALE GENOMIC DNA]</scope>
    <source>
        <strain evidence="4 5">AJ5</strain>
    </source>
</reference>
<feature type="domain" description="Tyr recombinase" evidence="2">
    <location>
        <begin position="10"/>
        <end position="205"/>
    </location>
</feature>
<organism evidence="4 5">
    <name type="scientific">Natronobacterium lacisalsi AJ5</name>
    <dbReference type="NCBI Taxonomy" id="358396"/>
    <lineage>
        <taxon>Archaea</taxon>
        <taxon>Methanobacteriati</taxon>
        <taxon>Methanobacteriota</taxon>
        <taxon>Stenosarchaea group</taxon>
        <taxon>Halobacteria</taxon>
        <taxon>Halobacteriales</taxon>
        <taxon>Natrialbaceae</taxon>
        <taxon>Natronobacterium</taxon>
    </lineage>
</organism>
<evidence type="ECO:0000313" key="3">
    <source>
        <dbReference type="EMBL" id="APX00212.1"/>
    </source>
</evidence>
<dbReference type="AlphaFoldDB" id="M0LZ21"/>
<dbReference type="Proteomes" id="UP000186547">
    <property type="component" value="Plasmid pHLAJ5I"/>
</dbReference>
<keyword evidence="5" id="KW-1185">Reference proteome</keyword>
<evidence type="ECO:0000313" key="4">
    <source>
        <dbReference type="EMBL" id="EMA37370.1"/>
    </source>
</evidence>
<dbReference type="GO" id="GO:0003677">
    <property type="term" value="F:DNA binding"/>
    <property type="evidence" value="ECO:0007669"/>
    <property type="project" value="InterPro"/>
</dbReference>
<sequence length="388" mass="44055">MRLRPLIGRSPAVYLDPDEYEQFLEVAKDQDERAYLGFRIAGECSPRVGRIVEIKRGDFVEPTDPDVEIILLKLTNTKDTSGDTEDGKARTTWVPRSLYEAIEQYCDRNDIGSDEPLFEIGAERLRGLIKAAGQEAADQFGIEAYKHITPQDGRRYYATTMLRRYDVKLEIVMDLGGWESRKAMKPYLDVYQPREIQDELARAGILEVDAPAPPRETELQRLHEEVRRLRKLVEADRKISKYDVNYREVAALDKDDWGQFKHWQEQLDDSDQKRVTDFLADTGLGAITTWARLGITQLRDEIRAVRYYGPRALEQARTEGDPVIASALFVPWLLAYGGLLNHLDALTIDPITGSVSVAPELVFVLVVGSCWIAYCSIGDLEVPTESSQ</sequence>